<dbReference type="OrthoDB" id="296187at2759"/>
<comment type="caution">
    <text evidence="6">The sequence shown here is derived from an EMBL/GenBank/DDBJ whole genome shotgun (WGS) entry which is preliminary data.</text>
</comment>
<dbReference type="AlphaFoldDB" id="A0A0W4ZWC9"/>
<reference evidence="7" key="1">
    <citation type="journal article" date="2016" name="Nat. Commun.">
        <title>Genome analysis of three Pneumocystis species reveals adaptation mechanisms to life exclusively in mammalian hosts.</title>
        <authorList>
            <person name="Ma L."/>
            <person name="Chen Z."/>
            <person name="Huang D.W."/>
            <person name="Kutty G."/>
            <person name="Ishihara M."/>
            <person name="Wang H."/>
            <person name="Abouelleil A."/>
            <person name="Bishop L."/>
            <person name="Davey E."/>
            <person name="Deng R."/>
            <person name="Deng X."/>
            <person name="Fan L."/>
            <person name="Fantoni G."/>
            <person name="Fitzgerald M."/>
            <person name="Gogineni E."/>
            <person name="Goldberg J.M."/>
            <person name="Handley G."/>
            <person name="Hu X."/>
            <person name="Huber C."/>
            <person name="Jiao X."/>
            <person name="Jones K."/>
            <person name="Levin J.Z."/>
            <person name="Liu Y."/>
            <person name="Macdonald P."/>
            <person name="Melnikov A."/>
            <person name="Raley C."/>
            <person name="Sassi M."/>
            <person name="Sherman B.T."/>
            <person name="Song X."/>
            <person name="Sykes S."/>
            <person name="Tran B."/>
            <person name="Walsh L."/>
            <person name="Xia Y."/>
            <person name="Yang J."/>
            <person name="Young S."/>
            <person name="Zeng Q."/>
            <person name="Zheng X."/>
            <person name="Stephens R."/>
            <person name="Nusbaum C."/>
            <person name="Birren B.W."/>
            <person name="Azadi P."/>
            <person name="Lempicki R.A."/>
            <person name="Cuomo C.A."/>
            <person name="Kovacs J.A."/>
        </authorList>
    </citation>
    <scope>NUCLEOTIDE SEQUENCE [LARGE SCALE GENOMIC DNA]</scope>
    <source>
        <strain evidence="7">RU7</strain>
    </source>
</reference>
<comment type="similarity">
    <text evidence="1 3">Belongs to the TBCA family.</text>
</comment>
<dbReference type="eggNOG" id="KOG3470">
    <property type="taxonomic scope" value="Eukaryota"/>
</dbReference>
<feature type="compositionally biased region" description="Basic and acidic residues" evidence="5">
    <location>
        <begin position="1"/>
        <end position="21"/>
    </location>
</feature>
<dbReference type="GO" id="GO:0005874">
    <property type="term" value="C:microtubule"/>
    <property type="evidence" value="ECO:0007669"/>
    <property type="project" value="UniProtKB-KW"/>
</dbReference>
<comment type="subcellular location">
    <subcellularLocation>
        <location evidence="3">Cytoplasm</location>
        <location evidence="3">Cytoskeleton</location>
    </subcellularLocation>
</comment>
<evidence type="ECO:0000313" key="6">
    <source>
        <dbReference type="EMBL" id="KTW32668.1"/>
    </source>
</evidence>
<accession>A0A0W4ZWC9</accession>
<keyword evidence="4" id="KW-0175">Coiled coil</keyword>
<feature type="region of interest" description="Disordered" evidence="5">
    <location>
        <begin position="1"/>
        <end position="39"/>
    </location>
</feature>
<keyword evidence="2 3" id="KW-0143">Chaperone</keyword>
<dbReference type="STRING" id="1408657.A0A0W4ZWC9"/>
<evidence type="ECO:0000256" key="1">
    <source>
        <dbReference type="ARBA" id="ARBA00006806"/>
    </source>
</evidence>
<dbReference type="VEuPathDB" id="FungiDB:T551_00153"/>
<sequence>MGLKLDFSEKQKSEMDSDDKNISSIHFSHSSGSSQAPSARELEIKIGTIKRLIRDLSVYKEELKTEEDRYLKWKEDGEDEYVLRKQKQVINECWRMIPDTERRLAYALEKLRQDQMEGKITEEDIFCVETMVKEAGIVIEHSR</sequence>
<proteinExistence type="inferred from homology"/>
<dbReference type="GO" id="GO:0005829">
    <property type="term" value="C:cytosol"/>
    <property type="evidence" value="ECO:0007669"/>
    <property type="project" value="TreeGrafter"/>
</dbReference>
<feature type="compositionally biased region" description="Low complexity" evidence="5">
    <location>
        <begin position="22"/>
        <end position="34"/>
    </location>
</feature>
<dbReference type="InterPro" id="IPR036126">
    <property type="entry name" value="TBCA_sf"/>
</dbReference>
<evidence type="ECO:0000256" key="5">
    <source>
        <dbReference type="SAM" id="MobiDB-lite"/>
    </source>
</evidence>
<dbReference type="EMBL" id="LFWA01000001">
    <property type="protein sequence ID" value="KTW32668.1"/>
    <property type="molecule type" value="Genomic_DNA"/>
</dbReference>
<dbReference type="InterPro" id="IPR004226">
    <property type="entry name" value="TBCA"/>
</dbReference>
<protein>
    <recommendedName>
        <fullName evidence="3">Tubulin-specific chaperone A</fullName>
    </recommendedName>
</protein>
<feature type="coiled-coil region" evidence="4">
    <location>
        <begin position="49"/>
        <end position="76"/>
    </location>
</feature>
<evidence type="ECO:0000256" key="3">
    <source>
        <dbReference type="RuleBase" id="RU364030"/>
    </source>
</evidence>
<dbReference type="Gene3D" id="1.20.58.90">
    <property type="match status" value="1"/>
</dbReference>
<dbReference type="PANTHER" id="PTHR21500:SF0">
    <property type="entry name" value="TUBULIN-SPECIFIC CHAPERONE A"/>
    <property type="match status" value="1"/>
</dbReference>
<organism evidence="6 7">
    <name type="scientific">Pneumocystis jirovecii (strain RU7)</name>
    <name type="common">Human pneumocystis pneumonia agent</name>
    <dbReference type="NCBI Taxonomy" id="1408657"/>
    <lineage>
        <taxon>Eukaryota</taxon>
        <taxon>Fungi</taxon>
        <taxon>Dikarya</taxon>
        <taxon>Ascomycota</taxon>
        <taxon>Taphrinomycotina</taxon>
        <taxon>Pneumocystomycetes</taxon>
        <taxon>Pneumocystaceae</taxon>
        <taxon>Pneumocystis</taxon>
    </lineage>
</organism>
<evidence type="ECO:0000256" key="2">
    <source>
        <dbReference type="ARBA" id="ARBA00023186"/>
    </source>
</evidence>
<dbReference type="Pfam" id="PF02970">
    <property type="entry name" value="TBCA"/>
    <property type="match status" value="1"/>
</dbReference>
<keyword evidence="7" id="KW-1185">Reference proteome</keyword>
<comment type="subunit">
    <text evidence="3">Supercomplex made of cofactors A to E. Cofactors A and D function by capturing and stabilizing tubulin in a quasi-native conformation. Cofactor E binds to the cofactor D-tubulin complex; interaction with cofactor C then causes the release of tubulin polypeptides that are committed to the native state.</text>
</comment>
<dbReference type="GeneID" id="28938675"/>
<dbReference type="SUPFAM" id="SSF46988">
    <property type="entry name" value="Tubulin chaperone cofactor A"/>
    <property type="match status" value="1"/>
</dbReference>
<keyword evidence="3" id="KW-0963">Cytoplasm</keyword>
<dbReference type="GO" id="GO:0007023">
    <property type="term" value="P:post-chaperonin tubulin folding pathway"/>
    <property type="evidence" value="ECO:0007669"/>
    <property type="project" value="UniProtKB-UniRule"/>
</dbReference>
<keyword evidence="3" id="KW-0493">Microtubule</keyword>
<keyword evidence="3" id="KW-0206">Cytoskeleton</keyword>
<dbReference type="GO" id="GO:0048487">
    <property type="term" value="F:beta-tubulin binding"/>
    <property type="evidence" value="ECO:0007669"/>
    <property type="project" value="InterPro"/>
</dbReference>
<dbReference type="RefSeq" id="XP_018231360.1">
    <property type="nucleotide sequence ID" value="XM_018372420.1"/>
</dbReference>
<dbReference type="Proteomes" id="UP000053447">
    <property type="component" value="Unassembled WGS sequence"/>
</dbReference>
<dbReference type="GO" id="GO:0007021">
    <property type="term" value="P:tubulin complex assembly"/>
    <property type="evidence" value="ECO:0007669"/>
    <property type="project" value="UniProtKB-UniRule"/>
</dbReference>
<evidence type="ECO:0000256" key="4">
    <source>
        <dbReference type="SAM" id="Coils"/>
    </source>
</evidence>
<gene>
    <name evidence="6" type="ORF">T551_00153</name>
</gene>
<name>A0A0W4ZWC9_PNEJ7</name>
<evidence type="ECO:0000313" key="7">
    <source>
        <dbReference type="Proteomes" id="UP000053447"/>
    </source>
</evidence>
<dbReference type="PANTHER" id="PTHR21500">
    <property type="entry name" value="TUBULIN-SPECIFIC CHAPERONE A"/>
    <property type="match status" value="1"/>
</dbReference>